<sequence length="286" mass="32106">MPAQTASDVTHSGIGNPQGLRMLVDIDNTQPTLRIVLPGYPITDRTIEVVFPEHVTVREHGSNDVQHIYMWREGHQGTPPTWQRNGNSLQYEKHFDDGVEMVARATLEDDGVLFDYEFRNQSSTAFDMVWAPTDPRLTSIFHDVRLERTYVHHQTGWGLLAANTPERLSMPLSQWLPARYHDSYTWPVPAKLVTRGSDGITNYDNPIAVDEPVIATLSRDHQWVVASFSHNTGNVWSNPELTCQHVDETAPLPPGGTASLQVKLLIVKGSLQQVLNQVVAERSSLK</sequence>
<organism evidence="1 2">
    <name type="scientific">Edaphobacter acidisoli</name>
    <dbReference type="NCBI Taxonomy" id="2040573"/>
    <lineage>
        <taxon>Bacteria</taxon>
        <taxon>Pseudomonadati</taxon>
        <taxon>Acidobacteriota</taxon>
        <taxon>Terriglobia</taxon>
        <taxon>Terriglobales</taxon>
        <taxon>Acidobacteriaceae</taxon>
        <taxon>Edaphobacter</taxon>
    </lineage>
</organism>
<keyword evidence="2" id="KW-1185">Reference proteome</keyword>
<protein>
    <submittedName>
        <fullName evidence="1">Uncharacterized protein</fullName>
    </submittedName>
</protein>
<name>A0A916S0D3_9BACT</name>
<reference evidence="1" key="1">
    <citation type="journal article" date="2014" name="Int. J. Syst. Evol. Microbiol.">
        <title>Complete genome sequence of Corynebacterium casei LMG S-19264T (=DSM 44701T), isolated from a smear-ripened cheese.</title>
        <authorList>
            <consortium name="US DOE Joint Genome Institute (JGI-PGF)"/>
            <person name="Walter F."/>
            <person name="Albersmeier A."/>
            <person name="Kalinowski J."/>
            <person name="Ruckert C."/>
        </authorList>
    </citation>
    <scope>NUCLEOTIDE SEQUENCE</scope>
    <source>
        <strain evidence="1">CGMCC 1.15447</strain>
    </source>
</reference>
<proteinExistence type="predicted"/>
<dbReference type="AlphaFoldDB" id="A0A916S0D3"/>
<gene>
    <name evidence="1" type="ORF">GCM10011507_31460</name>
</gene>
<reference evidence="1" key="2">
    <citation type="submission" date="2020-09" db="EMBL/GenBank/DDBJ databases">
        <authorList>
            <person name="Sun Q."/>
            <person name="Zhou Y."/>
        </authorList>
    </citation>
    <scope>NUCLEOTIDE SEQUENCE</scope>
    <source>
        <strain evidence="1">CGMCC 1.15447</strain>
    </source>
</reference>
<accession>A0A916S0D3</accession>
<dbReference type="EMBL" id="BMJB01000003">
    <property type="protein sequence ID" value="GGA77909.1"/>
    <property type="molecule type" value="Genomic_DNA"/>
</dbReference>
<evidence type="ECO:0000313" key="2">
    <source>
        <dbReference type="Proteomes" id="UP000648801"/>
    </source>
</evidence>
<comment type="caution">
    <text evidence="1">The sequence shown here is derived from an EMBL/GenBank/DDBJ whole genome shotgun (WGS) entry which is preliminary data.</text>
</comment>
<evidence type="ECO:0000313" key="1">
    <source>
        <dbReference type="EMBL" id="GGA77909.1"/>
    </source>
</evidence>
<dbReference type="Proteomes" id="UP000648801">
    <property type="component" value="Unassembled WGS sequence"/>
</dbReference>